<dbReference type="EMBL" id="KQ964300">
    <property type="protein sequence ID" value="KXJ85038.1"/>
    <property type="molecule type" value="Genomic_DNA"/>
</dbReference>
<keyword evidence="8" id="KW-1185">Reference proteome</keyword>
<dbReference type="Gene3D" id="1.20.1050.130">
    <property type="match status" value="1"/>
</dbReference>
<gene>
    <name evidence="7" type="ORF">Micbo1qcDRAFT_169706</name>
</gene>
<feature type="domain" description="GST C-terminal" evidence="6">
    <location>
        <begin position="117"/>
        <end position="241"/>
    </location>
</feature>
<sequence>MDNNAPVALGRPEFDKDKVVVYCLGFVDGRLPLNQLKTLVACEALGISYHAYEVNKERDDVWLRTINPYTLMPSVEDTKTYVTSDGETRRIPLFDSTAIMVYLGENYDPEGLFRGRDAAERASVLCWLVSYASGLCSTGELWLKLLNPQGVHTATLERLVGLIHKEYDVLERRLSEPGQRFIGLADRPSIADLAIHPSANGFVTGLAGIDFTKWPRLKAWSETMSEFPYSRKATFFNNTNFCSEEYVASLTPEAKEAMSHIQGPSYKLKSKN</sequence>
<evidence type="ECO:0000313" key="7">
    <source>
        <dbReference type="EMBL" id="KXJ85038.1"/>
    </source>
</evidence>
<evidence type="ECO:0000256" key="2">
    <source>
        <dbReference type="ARBA" id="ARBA00012452"/>
    </source>
</evidence>
<dbReference type="GO" id="GO:0004364">
    <property type="term" value="F:glutathione transferase activity"/>
    <property type="evidence" value="ECO:0007669"/>
    <property type="project" value="UniProtKB-EC"/>
</dbReference>
<dbReference type="STRING" id="196109.A0A136IJT8"/>
<dbReference type="Proteomes" id="UP000070501">
    <property type="component" value="Unassembled WGS sequence"/>
</dbReference>
<dbReference type="PROSITE" id="PS50405">
    <property type="entry name" value="GST_CTER"/>
    <property type="match status" value="1"/>
</dbReference>
<dbReference type="InParanoid" id="A0A136IJT8"/>
<feature type="domain" description="GST N-terminal" evidence="5">
    <location>
        <begin position="20"/>
        <end position="111"/>
    </location>
</feature>
<evidence type="ECO:0000259" key="5">
    <source>
        <dbReference type="PROSITE" id="PS50404"/>
    </source>
</evidence>
<dbReference type="Pfam" id="PF13409">
    <property type="entry name" value="GST_N_2"/>
    <property type="match status" value="1"/>
</dbReference>
<dbReference type="OrthoDB" id="2789670at2759"/>
<reference evidence="8" key="1">
    <citation type="submission" date="2016-02" db="EMBL/GenBank/DDBJ databases">
        <title>Draft genome sequence of Microdochium bolleyi, a fungal endophyte of beachgrass.</title>
        <authorList>
            <consortium name="DOE Joint Genome Institute"/>
            <person name="David A.S."/>
            <person name="May G."/>
            <person name="Haridas S."/>
            <person name="Lim J."/>
            <person name="Wang M."/>
            <person name="Labutti K."/>
            <person name="Lipzen A."/>
            <person name="Barry K."/>
            <person name="Grigoriev I.V."/>
        </authorList>
    </citation>
    <scope>NUCLEOTIDE SEQUENCE [LARGE SCALE GENOMIC DNA]</scope>
    <source>
        <strain evidence="8">J235TASD1</strain>
    </source>
</reference>
<dbReference type="PROSITE" id="PS50404">
    <property type="entry name" value="GST_NTER"/>
    <property type="match status" value="1"/>
</dbReference>
<dbReference type="PANTHER" id="PTHR44051">
    <property type="entry name" value="GLUTATHIONE S-TRANSFERASE-RELATED"/>
    <property type="match status" value="1"/>
</dbReference>
<dbReference type="SUPFAM" id="SSF52833">
    <property type="entry name" value="Thioredoxin-like"/>
    <property type="match status" value="1"/>
</dbReference>
<dbReference type="InterPro" id="IPR010987">
    <property type="entry name" value="Glutathione-S-Trfase_C-like"/>
</dbReference>
<protein>
    <recommendedName>
        <fullName evidence="2">glutathione transferase</fullName>
        <ecNumber evidence="2">2.5.1.18</ecNumber>
    </recommendedName>
</protein>
<dbReference type="SUPFAM" id="SSF47616">
    <property type="entry name" value="GST C-terminal domain-like"/>
    <property type="match status" value="1"/>
</dbReference>
<organism evidence="7 8">
    <name type="scientific">Microdochium bolleyi</name>
    <dbReference type="NCBI Taxonomy" id="196109"/>
    <lineage>
        <taxon>Eukaryota</taxon>
        <taxon>Fungi</taxon>
        <taxon>Dikarya</taxon>
        <taxon>Ascomycota</taxon>
        <taxon>Pezizomycotina</taxon>
        <taxon>Sordariomycetes</taxon>
        <taxon>Xylariomycetidae</taxon>
        <taxon>Xylariales</taxon>
        <taxon>Microdochiaceae</taxon>
        <taxon>Microdochium</taxon>
    </lineage>
</organism>
<dbReference type="InterPro" id="IPR004045">
    <property type="entry name" value="Glutathione_S-Trfase_N"/>
</dbReference>
<dbReference type="PANTHER" id="PTHR44051:SF20">
    <property type="entry name" value="GLUTATHIONE TRANSFERASE 1 (EUROFUNG)"/>
    <property type="match status" value="1"/>
</dbReference>
<dbReference type="InterPro" id="IPR036282">
    <property type="entry name" value="Glutathione-S-Trfase_C_sf"/>
</dbReference>
<keyword evidence="3" id="KW-0808">Transferase</keyword>
<accession>A0A136IJT8</accession>
<evidence type="ECO:0000313" key="8">
    <source>
        <dbReference type="Proteomes" id="UP000070501"/>
    </source>
</evidence>
<name>A0A136IJT8_9PEZI</name>
<evidence type="ECO:0000256" key="1">
    <source>
        <dbReference type="ARBA" id="ARBA00007409"/>
    </source>
</evidence>
<dbReference type="AlphaFoldDB" id="A0A136IJT8"/>
<evidence type="ECO:0000256" key="4">
    <source>
        <dbReference type="ARBA" id="ARBA00047960"/>
    </source>
</evidence>
<evidence type="ECO:0000256" key="3">
    <source>
        <dbReference type="ARBA" id="ARBA00022679"/>
    </source>
</evidence>
<dbReference type="EC" id="2.5.1.18" evidence="2"/>
<comment type="catalytic activity">
    <reaction evidence="4">
        <text>RX + glutathione = an S-substituted glutathione + a halide anion + H(+)</text>
        <dbReference type="Rhea" id="RHEA:16437"/>
        <dbReference type="ChEBI" id="CHEBI:15378"/>
        <dbReference type="ChEBI" id="CHEBI:16042"/>
        <dbReference type="ChEBI" id="CHEBI:17792"/>
        <dbReference type="ChEBI" id="CHEBI:57925"/>
        <dbReference type="ChEBI" id="CHEBI:90779"/>
        <dbReference type="EC" id="2.5.1.18"/>
    </reaction>
</comment>
<proteinExistence type="inferred from homology"/>
<dbReference type="InterPro" id="IPR036249">
    <property type="entry name" value="Thioredoxin-like_sf"/>
</dbReference>
<comment type="similarity">
    <text evidence="1">Belongs to the GST superfamily.</text>
</comment>
<evidence type="ECO:0000259" key="6">
    <source>
        <dbReference type="PROSITE" id="PS50405"/>
    </source>
</evidence>